<dbReference type="Pfam" id="PF01872">
    <property type="entry name" value="RibD_C"/>
    <property type="match status" value="1"/>
</dbReference>
<evidence type="ECO:0000313" key="3">
    <source>
        <dbReference type="Proteomes" id="UP001321486"/>
    </source>
</evidence>
<name>A0ABN6XST7_9MICO</name>
<evidence type="ECO:0000313" key="2">
    <source>
        <dbReference type="EMBL" id="BDZ48056.1"/>
    </source>
</evidence>
<dbReference type="InterPro" id="IPR002734">
    <property type="entry name" value="RibDG_C"/>
</dbReference>
<evidence type="ECO:0000259" key="1">
    <source>
        <dbReference type="Pfam" id="PF01872"/>
    </source>
</evidence>
<organism evidence="2 3">
    <name type="scientific">Frondihabitans sucicola</name>
    <dbReference type="NCBI Taxonomy" id="1268041"/>
    <lineage>
        <taxon>Bacteria</taxon>
        <taxon>Bacillati</taxon>
        <taxon>Actinomycetota</taxon>
        <taxon>Actinomycetes</taxon>
        <taxon>Micrococcales</taxon>
        <taxon>Microbacteriaceae</taxon>
        <taxon>Frondihabitans</taxon>
    </lineage>
</organism>
<dbReference type="RefSeq" id="WP_286345105.1">
    <property type="nucleotide sequence ID" value="NZ_AP027732.1"/>
</dbReference>
<proteinExistence type="predicted"/>
<dbReference type="Gene3D" id="3.40.430.10">
    <property type="entry name" value="Dihydrofolate Reductase, subunit A"/>
    <property type="match status" value="1"/>
</dbReference>
<feature type="domain" description="Bacterial bifunctional deaminase-reductase C-terminal" evidence="1">
    <location>
        <begin position="32"/>
        <end position="183"/>
    </location>
</feature>
<keyword evidence="3" id="KW-1185">Reference proteome</keyword>
<dbReference type="SUPFAM" id="SSF53597">
    <property type="entry name" value="Dihydrofolate reductase-like"/>
    <property type="match status" value="1"/>
</dbReference>
<accession>A0ABN6XST7</accession>
<dbReference type="Proteomes" id="UP001321486">
    <property type="component" value="Chromosome"/>
</dbReference>
<gene>
    <name evidence="2" type="ORF">GCM10025867_02970</name>
</gene>
<sequence length="190" mass="19974">MNIDELFPTAAPALSDDALLALYAPTDRRVPRLRVNFIASADGSATASGLSGALGGPADKRVFDLQRQLADVVVVAAGTLRDEGYGAMRLSAEAEGWRVSAGLPPQPPFAIVTGSLDLDPASDVFAKAPVRPIVLTVESAPTERRAALEKVADVVACGADTVEPERLVAELVDRGLLQMHCEGARRCSVR</sequence>
<protein>
    <recommendedName>
        <fullName evidence="1">Bacterial bifunctional deaminase-reductase C-terminal domain-containing protein</fullName>
    </recommendedName>
</protein>
<dbReference type="InterPro" id="IPR024072">
    <property type="entry name" value="DHFR-like_dom_sf"/>
</dbReference>
<reference evidence="3" key="1">
    <citation type="journal article" date="2019" name="Int. J. Syst. Evol. Microbiol.">
        <title>The Global Catalogue of Microorganisms (GCM) 10K type strain sequencing project: providing services to taxonomists for standard genome sequencing and annotation.</title>
        <authorList>
            <consortium name="The Broad Institute Genomics Platform"/>
            <consortium name="The Broad Institute Genome Sequencing Center for Infectious Disease"/>
            <person name="Wu L."/>
            <person name="Ma J."/>
        </authorList>
    </citation>
    <scope>NUCLEOTIDE SEQUENCE [LARGE SCALE GENOMIC DNA]</scope>
    <source>
        <strain evidence="3">NBRC 108728</strain>
    </source>
</reference>
<dbReference type="EMBL" id="AP027732">
    <property type="protein sequence ID" value="BDZ48056.1"/>
    <property type="molecule type" value="Genomic_DNA"/>
</dbReference>